<dbReference type="InterPro" id="IPR001584">
    <property type="entry name" value="Integrase_cat-core"/>
</dbReference>
<keyword evidence="5" id="KW-1185">Reference proteome</keyword>
<dbReference type="PROSITE" id="PS50994">
    <property type="entry name" value="INTEGRASE"/>
    <property type="match status" value="1"/>
</dbReference>
<sequence length="469" mass="53852">MSGVISPVMWKKLQRATAEDETLQNVIQAILSTNKKIYMPKQYLAHRDELSVIDNVLLKGRRLVIPVSLRREMLQKIHEGHLGIQKCKRRAREILFWPSMMSDIAALVSSCPTCQVFQPARPKEPLLRDDMVKIPWHTVGVDIFSLDGRDYLAVLDSYSSYPEVAKLRNTSSEHVCRKLQAIFSRFGIPTILKTDNGPQFSCRYFKAFSEEYGFLHRTSSPKYPQSNGLAECGVRIIKRLFTKGSHSGEAPQVALLNYRATPLEGGKSPAELFFGRQIKTKLPQLNLTQYHNDRKLHTSYIAKKDGIRERQKRNYDKSAKNVKMLHVGDTVKIWTGQRWMNEAVVLRQVSDRSFEVQTKHGVVLRRNQKHLLKIPCHSLDLPQSRDMDSFSNGEDSEEACSDMQHDHDVIHREPFLIDTPEEPSFEDTDNRVDIPATVEHPGRAFQQSSQGDQYTSRAVRRPQRLIEEC</sequence>
<dbReference type="PANTHER" id="PTHR37984">
    <property type="entry name" value="PROTEIN CBG26694"/>
    <property type="match status" value="1"/>
</dbReference>
<reference evidence="4" key="2">
    <citation type="submission" date="2025-09" db="UniProtKB">
        <authorList>
            <consortium name="Ensembl"/>
        </authorList>
    </citation>
    <scope>IDENTIFICATION</scope>
</reference>
<evidence type="ECO:0000259" key="3">
    <source>
        <dbReference type="PROSITE" id="PS50994"/>
    </source>
</evidence>
<name>A0A8C5M0Y8_9ANUR</name>
<dbReference type="Pfam" id="PF00665">
    <property type="entry name" value="rve"/>
    <property type="match status" value="1"/>
</dbReference>
<dbReference type="FunFam" id="1.10.340.70:FF:000003">
    <property type="entry name" value="Protein CBG25708"/>
    <property type="match status" value="1"/>
</dbReference>
<protein>
    <recommendedName>
        <fullName evidence="1">Gypsy retrotransposon integrase-like protein 1</fullName>
    </recommendedName>
</protein>
<dbReference type="OrthoDB" id="9359997at2759"/>
<feature type="domain" description="Integrase catalytic" evidence="3">
    <location>
        <begin position="118"/>
        <end position="291"/>
    </location>
</feature>
<dbReference type="InterPro" id="IPR050951">
    <property type="entry name" value="Retrovirus_Pol_polyprotein"/>
</dbReference>
<dbReference type="FunFam" id="3.30.420.10:FF:000063">
    <property type="entry name" value="Retrovirus-related Pol polyprotein from transposon 297-like Protein"/>
    <property type="match status" value="1"/>
</dbReference>
<dbReference type="Gene3D" id="3.30.420.10">
    <property type="entry name" value="Ribonuclease H-like superfamily/Ribonuclease H"/>
    <property type="match status" value="1"/>
</dbReference>
<dbReference type="GO" id="GO:0003676">
    <property type="term" value="F:nucleic acid binding"/>
    <property type="evidence" value="ECO:0007669"/>
    <property type="project" value="InterPro"/>
</dbReference>
<accession>A0A8C5M0Y8</accession>
<dbReference type="Gene3D" id="1.10.340.70">
    <property type="match status" value="1"/>
</dbReference>
<dbReference type="PANTHER" id="PTHR37984:SF5">
    <property type="entry name" value="PROTEIN NYNRIN-LIKE"/>
    <property type="match status" value="1"/>
</dbReference>
<evidence type="ECO:0000256" key="1">
    <source>
        <dbReference type="ARBA" id="ARBA00039658"/>
    </source>
</evidence>
<dbReference type="Pfam" id="PF17921">
    <property type="entry name" value="Integrase_H2C2"/>
    <property type="match status" value="1"/>
</dbReference>
<reference evidence="4" key="1">
    <citation type="submission" date="2025-08" db="UniProtKB">
        <authorList>
            <consortium name="Ensembl"/>
        </authorList>
    </citation>
    <scope>IDENTIFICATION</scope>
</reference>
<dbReference type="InterPro" id="IPR041588">
    <property type="entry name" value="Integrase_H2C2"/>
</dbReference>
<dbReference type="SUPFAM" id="SSF53098">
    <property type="entry name" value="Ribonuclease H-like"/>
    <property type="match status" value="1"/>
</dbReference>
<evidence type="ECO:0000313" key="4">
    <source>
        <dbReference type="Ensembl" id="ENSLLEP00000005086.1"/>
    </source>
</evidence>
<evidence type="ECO:0000256" key="2">
    <source>
        <dbReference type="SAM" id="MobiDB-lite"/>
    </source>
</evidence>
<dbReference type="Ensembl" id="ENSLLET00000005310.1">
    <property type="protein sequence ID" value="ENSLLEP00000005086.1"/>
    <property type="gene ID" value="ENSLLEG00000003251.1"/>
</dbReference>
<dbReference type="AlphaFoldDB" id="A0A8C5M0Y8"/>
<dbReference type="InterPro" id="IPR036397">
    <property type="entry name" value="RNaseH_sf"/>
</dbReference>
<dbReference type="GeneTree" id="ENSGT00490000044642"/>
<evidence type="ECO:0000313" key="5">
    <source>
        <dbReference type="Proteomes" id="UP000694569"/>
    </source>
</evidence>
<organism evidence="4 5">
    <name type="scientific">Leptobrachium leishanense</name>
    <name type="common">Leishan spiny toad</name>
    <dbReference type="NCBI Taxonomy" id="445787"/>
    <lineage>
        <taxon>Eukaryota</taxon>
        <taxon>Metazoa</taxon>
        <taxon>Chordata</taxon>
        <taxon>Craniata</taxon>
        <taxon>Vertebrata</taxon>
        <taxon>Euteleostomi</taxon>
        <taxon>Amphibia</taxon>
        <taxon>Batrachia</taxon>
        <taxon>Anura</taxon>
        <taxon>Pelobatoidea</taxon>
        <taxon>Megophryidae</taxon>
        <taxon>Leptobrachium</taxon>
    </lineage>
</organism>
<dbReference type="GO" id="GO:0015074">
    <property type="term" value="P:DNA integration"/>
    <property type="evidence" value="ECO:0007669"/>
    <property type="project" value="InterPro"/>
</dbReference>
<dbReference type="InterPro" id="IPR012337">
    <property type="entry name" value="RNaseH-like_sf"/>
</dbReference>
<feature type="compositionally biased region" description="Polar residues" evidence="2">
    <location>
        <begin position="445"/>
        <end position="456"/>
    </location>
</feature>
<proteinExistence type="predicted"/>
<feature type="region of interest" description="Disordered" evidence="2">
    <location>
        <begin position="436"/>
        <end position="469"/>
    </location>
</feature>
<dbReference type="Proteomes" id="UP000694569">
    <property type="component" value="Unplaced"/>
</dbReference>